<feature type="repeat" description="PPR" evidence="5">
    <location>
        <begin position="218"/>
        <end position="248"/>
    </location>
</feature>
<dbReference type="InterPro" id="IPR011990">
    <property type="entry name" value="TPR-like_helical_dom_sf"/>
</dbReference>
<evidence type="ECO:0000313" key="9">
    <source>
        <dbReference type="Proteomes" id="UP001055439"/>
    </source>
</evidence>
<feature type="non-terminal residue" evidence="8">
    <location>
        <position position="1904"/>
    </location>
</feature>
<dbReference type="GO" id="GO:0003723">
    <property type="term" value="F:RNA binding"/>
    <property type="evidence" value="ECO:0007669"/>
    <property type="project" value="InterPro"/>
</dbReference>
<dbReference type="FunFam" id="1.25.40.10:FF:000393">
    <property type="entry name" value="Pentatricopeptide repeat-containing protein At1g20230"/>
    <property type="match status" value="1"/>
</dbReference>
<dbReference type="OrthoDB" id="736689at2759"/>
<feature type="repeat" description="PPR" evidence="5">
    <location>
        <begin position="1689"/>
        <end position="1723"/>
    </location>
</feature>
<feature type="domain" description="FLZ-type" evidence="7">
    <location>
        <begin position="988"/>
        <end position="1032"/>
    </location>
</feature>
<evidence type="ECO:0000313" key="8">
    <source>
        <dbReference type="EMBL" id="URE00545.1"/>
    </source>
</evidence>
<feature type="repeat" description="PPR" evidence="5">
    <location>
        <begin position="145"/>
        <end position="179"/>
    </location>
</feature>
<dbReference type="PANTHER" id="PTHR47926">
    <property type="entry name" value="PENTATRICOPEPTIDE REPEAT-CONTAINING PROTEIN"/>
    <property type="match status" value="1"/>
</dbReference>
<dbReference type="Pfam" id="PF13041">
    <property type="entry name" value="PPR_2"/>
    <property type="match status" value="6"/>
</dbReference>
<feature type="repeat" description="PPR" evidence="5">
    <location>
        <begin position="319"/>
        <end position="353"/>
    </location>
</feature>
<evidence type="ECO:0000256" key="4">
    <source>
        <dbReference type="ARBA" id="ARBA00061659"/>
    </source>
</evidence>
<feature type="repeat" description="PPR" evidence="5">
    <location>
        <begin position="1186"/>
        <end position="1220"/>
    </location>
</feature>
<dbReference type="EMBL" id="CP097507">
    <property type="protein sequence ID" value="URE00545.1"/>
    <property type="molecule type" value="Genomic_DNA"/>
</dbReference>
<feature type="repeat" description="PPR" evidence="5">
    <location>
        <begin position="1283"/>
        <end position="1318"/>
    </location>
</feature>
<protein>
    <submittedName>
        <fullName evidence="8">PPR repeat</fullName>
    </submittedName>
</protein>
<dbReference type="GO" id="GO:0046872">
    <property type="term" value="F:metal ion binding"/>
    <property type="evidence" value="ECO:0007669"/>
    <property type="project" value="UniProtKB-KW"/>
</dbReference>
<dbReference type="FunFam" id="1.25.40.10:FF:000090">
    <property type="entry name" value="Pentatricopeptide repeat-containing protein, chloroplastic"/>
    <property type="match status" value="2"/>
</dbReference>
<dbReference type="InterPro" id="IPR007650">
    <property type="entry name" value="Zf-FLZ_dom"/>
</dbReference>
<feature type="repeat" description="PPR" evidence="5">
    <location>
        <begin position="455"/>
        <end position="489"/>
    </location>
</feature>
<sequence length="1904" mass="210332">MENPFLGCHPTDPIPDPFLNQPKLFRFLRPPRKTTITPFLAQKSKQKQPLPTAAASLKLREHGGHLQQAITALEQGSPIRSRVYISLLQSCIDADSIEDGRRLHASLCAVQDCNPFVETKLVSMYAKCGSLEDARRVFAGMRERNLFTWSAMIGGYAREQRWGEVVDLFFGMMHEGVLPDTFLLPRILQACSNTGNLETGRLLHSLAVRIGLLDSSKEAHVSNSVLAMYAKCGELDSALRFFEKMDRRDRVSWNSIISGHCQCGGHEAALRLFARMRAEGIEPGVVTWNILISCYNQSSNPDLAMELMKQMESSGITPDVFTWTSMISGLAQNDRMNEALDLFQEMLLTGVEPNGMTVASAISACASLQALDNGKELHSYAIRIGCSHSILVGNSLIDMYAKCGRLEDAQRIFDEMAEKDVFTWNSMIGGYTRAGYCGKAYDLFSRMESSGVRRNVVTWNAMISGYIQNGDEDQAMELFHMMEIEGIRRNTATWNTLIAGSSQNGDPDQALRIFRQMRAFSVRPNSVTILSILPACTNLLSVLKVKEIHSCILHNDLQRDISIANALIDTYSKSGDIEYARVVFNGLSGRDLISWNSMIAGLVLHGRCHDARDLFNQMKQEGIRPNKAIFASVINACGLDGLVNEGKKVFSNMTEEYQLSPGLEHYTGMVNLLGRSGRLREASDLIDNMPIEPDAALWNALLTAARIYGNIRIANLAATHLFKLEPRNPETLRLLSHAQALYGKSNDASKVPRAKKEGSINESHGCCWMEVKPKVITFSTGSQVTMNSESKLAEINSRIMDTNEVIPDFDGTILEIEEDSEDIVGTHSEKLAVAFGLVNLPTFRAIRIVKSNIYLTKISTCHVKEVMDPSVDTKLVLSIHRSFHSHPHLLPRRAPTSSPTSLPPSSEMLPRTWSIFHVGEEGGEAPKTGEAVGAAIGRLESSKGTCQRLEGLRILIQNSGRRSNVVINSSLRSCMPHHLTKASAPQIGFLKACFLCRKELSPHKDVYMYRGDQGFCSEECRQDQILLDERTEAEASARGTMKPPLRRPAAANKVQESDRRRRILMYKPLTLHSPAQVRAVDCLTIRWLGCSFRPSVAALLTASRFHGSLPHSTALFEVEVEKRYAALLRAAAQSGALPDGRAIHGRILRTISHPSVFLSNSLANMYSKCRVLPHALRVFDEMPNPDVVSWNTVVDGCFLSGLRFDALACFREMLRCGVAPDEFSFVGVLKSCDLGMGFSAHCVVVKYGLGDSAFVASGLAEFYAVYGLLSDVMKVFESLERKDIVLVNAVIGLLAKAGNFEEAFKVFCNHVLASHLLPVRATFVNVLSGIDGFEFWREAIQVHGLVVKFGFEGHGAVQSSLIRVYANCCCMDDAHDLLRYSNSQNVISWTSLICGYASQEQFRDALDVFCHVYHDGTMLDDVLLACVLSIAAASESQKLGIQFHTVVLKYGFGQNNCINHALMAMYTKCMSMPDALKVFQHIGEDHNLLSWTILISGYAKCGSSMEALNTFYQMNKEDIIADSVACIGALMGCTDLQAVDQGEQIHAFLIKSGSEMDVKVQTALLSLYSECRSLNEAIQLFEMMIVHDVVSWTALISAYASLGCIEKALLCLNQMLQDEIKPNHFTFVSALKAAAKLTYPVIGKSIHAAIIKCGLEEDTFIGSALIDMYCKCGSIGNAVSYFNGASKHDLVLWNALLAGHAQHGNVLELLRAYEEMVDRGLKPDDITFLSILSGCSHGGLIDKVVHFFGSMRDDYGIRPQMEHHACVVGAFGRAGLLKDAVSFIEGMGINPGSTVLRTLVSFCIMYRHVRLGLASIAKMVLLGQMDSSAFVLVSNLYAVEEKWHDRRKIRDAMEADVVNLKKANCVPAVGETYNMDGCKFFSLDAKQSAFAKSLFQKKIVSTQI</sequence>
<dbReference type="SUPFAM" id="SSF48452">
    <property type="entry name" value="TPR-like"/>
    <property type="match status" value="1"/>
</dbReference>
<feature type="repeat" description="PPR" evidence="5">
    <location>
        <begin position="1487"/>
        <end position="1521"/>
    </location>
</feature>
<dbReference type="InterPro" id="IPR046960">
    <property type="entry name" value="PPR_At4g14850-like_plant"/>
</dbReference>
<feature type="repeat" description="PPR" evidence="5">
    <location>
        <begin position="249"/>
        <end position="283"/>
    </location>
</feature>
<keyword evidence="9" id="KW-1185">Reference proteome</keyword>
<evidence type="ECO:0000256" key="3">
    <source>
        <dbReference type="ARBA" id="ARBA00022737"/>
    </source>
</evidence>
<comment type="similarity">
    <text evidence="4">Belongs to the PPR family. PCMP-E subfamily.</text>
</comment>
<organism evidence="8 9">
    <name type="scientific">Musa troglodytarum</name>
    <name type="common">fe'i banana</name>
    <dbReference type="NCBI Taxonomy" id="320322"/>
    <lineage>
        <taxon>Eukaryota</taxon>
        <taxon>Viridiplantae</taxon>
        <taxon>Streptophyta</taxon>
        <taxon>Embryophyta</taxon>
        <taxon>Tracheophyta</taxon>
        <taxon>Spermatophyta</taxon>
        <taxon>Magnoliopsida</taxon>
        <taxon>Liliopsida</taxon>
        <taxon>Zingiberales</taxon>
        <taxon>Musaceae</taxon>
        <taxon>Musa</taxon>
    </lineage>
</organism>
<comment type="similarity">
    <text evidence="1">Belongs to the FLZ family.</text>
</comment>
<keyword evidence="3" id="KW-0677">Repeat</keyword>
<gene>
    <name evidence="8" type="ORF">MUK42_19572</name>
</gene>
<feature type="repeat" description="PPR" evidence="5">
    <location>
        <begin position="284"/>
        <end position="318"/>
    </location>
</feature>
<dbReference type="Pfam" id="PF04570">
    <property type="entry name" value="zf-FLZ"/>
    <property type="match status" value="1"/>
</dbReference>
<reference evidence="8" key="1">
    <citation type="submission" date="2022-05" db="EMBL/GenBank/DDBJ databases">
        <title>The Musa troglodytarum L. genome provides insights into the mechanism of non-climacteric behaviour and enrichment of carotenoids.</title>
        <authorList>
            <person name="Wang J."/>
        </authorList>
    </citation>
    <scope>NUCLEOTIDE SEQUENCE</scope>
    <source>
        <tissue evidence="8">Leaf</tissue>
    </source>
</reference>
<feature type="zinc finger region" description="FLZ-type" evidence="6">
    <location>
        <begin position="988"/>
        <end position="1032"/>
    </location>
</feature>
<evidence type="ECO:0000256" key="6">
    <source>
        <dbReference type="PROSITE-ProRule" id="PRU01131"/>
    </source>
</evidence>
<evidence type="ECO:0000256" key="5">
    <source>
        <dbReference type="PROSITE-ProRule" id="PRU00708"/>
    </source>
</evidence>
<feature type="repeat" description="PPR" evidence="5">
    <location>
        <begin position="1385"/>
        <end position="1419"/>
    </location>
</feature>
<dbReference type="PANTHER" id="PTHR47926:SF369">
    <property type="entry name" value="DYW DOMAIN-CONTAINING PROTEIN"/>
    <property type="match status" value="1"/>
</dbReference>
<accession>A0A9E7K219</accession>
<evidence type="ECO:0000256" key="2">
    <source>
        <dbReference type="ARBA" id="ARBA00022723"/>
    </source>
</evidence>
<dbReference type="Proteomes" id="UP001055439">
    <property type="component" value="Chromosome 5"/>
</dbReference>
<name>A0A9E7K219_9LILI</name>
<dbReference type="InterPro" id="IPR002885">
    <property type="entry name" value="PPR_rpt"/>
</dbReference>
<dbReference type="FunFam" id="1.25.40.10:FF:000196">
    <property type="entry name" value="Pentatricopeptide repeat-containing protein At4g14850"/>
    <property type="match status" value="1"/>
</dbReference>
<feature type="repeat" description="PPR" evidence="5">
    <location>
        <begin position="591"/>
        <end position="625"/>
    </location>
</feature>
<evidence type="ECO:0000256" key="1">
    <source>
        <dbReference type="ARBA" id="ARBA00009374"/>
    </source>
</evidence>
<dbReference type="Gene3D" id="1.25.40.10">
    <property type="entry name" value="Tetratricopeptide repeat domain"/>
    <property type="match status" value="10"/>
</dbReference>
<dbReference type="GO" id="GO:0009451">
    <property type="term" value="P:RNA modification"/>
    <property type="evidence" value="ECO:0007669"/>
    <property type="project" value="InterPro"/>
</dbReference>
<feature type="repeat" description="PPR" evidence="5">
    <location>
        <begin position="420"/>
        <end position="454"/>
    </location>
</feature>
<evidence type="ECO:0000259" key="7">
    <source>
        <dbReference type="PROSITE" id="PS51795"/>
    </source>
</evidence>
<keyword evidence="2" id="KW-0479">Metal-binding</keyword>
<dbReference type="Pfam" id="PF01535">
    <property type="entry name" value="PPR"/>
    <property type="match status" value="15"/>
</dbReference>
<proteinExistence type="inferred from homology"/>
<feature type="repeat" description="PPR" evidence="5">
    <location>
        <begin position="1588"/>
        <end position="1622"/>
    </location>
</feature>
<dbReference type="PROSITE" id="PS51795">
    <property type="entry name" value="ZF_FLZ"/>
    <property type="match status" value="1"/>
</dbReference>
<dbReference type="NCBIfam" id="TIGR00756">
    <property type="entry name" value="PPR"/>
    <property type="match status" value="13"/>
</dbReference>
<feature type="repeat" description="PPR" evidence="5">
    <location>
        <begin position="389"/>
        <end position="419"/>
    </location>
</feature>
<dbReference type="PROSITE" id="PS51375">
    <property type="entry name" value="PPR"/>
    <property type="match status" value="16"/>
</dbReference>
<feature type="repeat" description="PPR" evidence="5">
    <location>
        <begin position="490"/>
        <end position="524"/>
    </location>
</feature>